<dbReference type="Pfam" id="PF00903">
    <property type="entry name" value="Glyoxalase"/>
    <property type="match status" value="1"/>
</dbReference>
<dbReference type="PANTHER" id="PTHR21366">
    <property type="entry name" value="GLYOXALASE FAMILY PROTEIN"/>
    <property type="match status" value="1"/>
</dbReference>
<evidence type="ECO:0000313" key="3">
    <source>
        <dbReference type="Proteomes" id="UP001205601"/>
    </source>
</evidence>
<dbReference type="InterPro" id="IPR029068">
    <property type="entry name" value="Glyas_Bleomycin-R_OHBP_Dase"/>
</dbReference>
<dbReference type="SUPFAM" id="SSF54593">
    <property type="entry name" value="Glyoxalase/Bleomycin resistance protein/Dihydroxybiphenyl dioxygenase"/>
    <property type="match status" value="1"/>
</dbReference>
<dbReference type="RefSeq" id="WP_261494132.1">
    <property type="nucleotide sequence ID" value="NZ_JAOCQF010000001.1"/>
</dbReference>
<sequence>MTAPEILGTLESALYAPDLDAAEAFFAGTLGMRVIARQPGRHVFFAAGDSVLLVFDPDATAAGSPAGARLPVPGHGARGPGHYCFRVAAGALDAWRRHLEAHDIAIEADFTWPNGARSIYVRDPAGNSVEFAPSVLWFRPLSDGGREP</sequence>
<keyword evidence="3" id="KW-1185">Reference proteome</keyword>
<dbReference type="Gene3D" id="3.10.180.10">
    <property type="entry name" value="2,3-Dihydroxybiphenyl 1,2-Dioxygenase, domain 1"/>
    <property type="match status" value="1"/>
</dbReference>
<evidence type="ECO:0000313" key="2">
    <source>
        <dbReference type="EMBL" id="MCT8328708.1"/>
    </source>
</evidence>
<dbReference type="InterPro" id="IPR050383">
    <property type="entry name" value="GlyoxalaseI/FosfomycinResist"/>
</dbReference>
<dbReference type="PROSITE" id="PS51819">
    <property type="entry name" value="VOC"/>
    <property type="match status" value="1"/>
</dbReference>
<dbReference type="Proteomes" id="UP001205601">
    <property type="component" value="Unassembled WGS sequence"/>
</dbReference>
<accession>A0ABT2NKU9</accession>
<proteinExistence type="predicted"/>
<name>A0ABT2NKU9_9RHOB</name>
<dbReference type="InterPro" id="IPR004360">
    <property type="entry name" value="Glyas_Fos-R_dOase_dom"/>
</dbReference>
<dbReference type="PANTHER" id="PTHR21366:SF22">
    <property type="entry name" value="VOC DOMAIN-CONTAINING PROTEIN"/>
    <property type="match status" value="1"/>
</dbReference>
<evidence type="ECO:0000259" key="1">
    <source>
        <dbReference type="PROSITE" id="PS51819"/>
    </source>
</evidence>
<dbReference type="InterPro" id="IPR037523">
    <property type="entry name" value="VOC_core"/>
</dbReference>
<reference evidence="3" key="1">
    <citation type="submission" date="2023-07" db="EMBL/GenBank/DDBJ databases">
        <title>Defluviimonas sediminis sp. nov., isolated from mangrove sediment.</title>
        <authorList>
            <person name="Liu L."/>
            <person name="Li J."/>
            <person name="Huang Y."/>
            <person name="Pan J."/>
            <person name="Li M."/>
        </authorList>
    </citation>
    <scope>NUCLEOTIDE SEQUENCE [LARGE SCALE GENOMIC DNA]</scope>
    <source>
        <strain evidence="3">FT324</strain>
    </source>
</reference>
<comment type="caution">
    <text evidence="2">The sequence shown here is derived from an EMBL/GenBank/DDBJ whole genome shotgun (WGS) entry which is preliminary data.</text>
</comment>
<protein>
    <submittedName>
        <fullName evidence="2">VOC family protein</fullName>
    </submittedName>
</protein>
<gene>
    <name evidence="2" type="ORF">N5I32_04170</name>
</gene>
<dbReference type="EMBL" id="JAOCQF010000001">
    <property type="protein sequence ID" value="MCT8328708.1"/>
    <property type="molecule type" value="Genomic_DNA"/>
</dbReference>
<feature type="domain" description="VOC" evidence="1">
    <location>
        <begin position="6"/>
        <end position="134"/>
    </location>
</feature>
<organism evidence="2 3">
    <name type="scientific">Albidovulum sediminis</name>
    <dbReference type="NCBI Taxonomy" id="3066345"/>
    <lineage>
        <taxon>Bacteria</taxon>
        <taxon>Pseudomonadati</taxon>
        <taxon>Pseudomonadota</taxon>
        <taxon>Alphaproteobacteria</taxon>
        <taxon>Rhodobacterales</taxon>
        <taxon>Paracoccaceae</taxon>
        <taxon>Albidovulum</taxon>
    </lineage>
</organism>